<dbReference type="AlphaFoldDB" id="A0ABD2MG89"/>
<accession>A0ABD2MG89</accession>
<feature type="signal peptide" evidence="2">
    <location>
        <begin position="1"/>
        <end position="20"/>
    </location>
</feature>
<feature type="compositionally biased region" description="Basic and acidic residues" evidence="1">
    <location>
        <begin position="135"/>
        <end position="148"/>
    </location>
</feature>
<feature type="region of interest" description="Disordered" evidence="1">
    <location>
        <begin position="29"/>
        <end position="72"/>
    </location>
</feature>
<sequence length="552" mass="59678">MSTNVFFWTIALRAFSSVGPYLIRETDQIGTKADSERHLPGWKGKGGGTPSDQTDNGQKTAEEEGTGCGTNGIVGTPFGQNVLRGSTDAAFLLLHQLATIARLPFRSADEAEEAGTGRRKKGEEGGRTTVGTDGLRTEPRSRVVKEPSGHQPTSSASGAAHALPPSFSNRPIRSQRTPMKEIITLDDPTELDEVSGRQRLIIEHAPDQFMARGRGAVAIQTLAARSSTQFSLATDHGGHHDGPMFVQDPCTPAPGDLCRGASWSRERREALRVSTAVAFLGACCSRRTSQKCPFPDYSERALRSQMPAKTRTCRCPTDAEGGGSLTGTPQVIANWFAKQTEWKCAPTHGRDGSGTGVRLERVLSAGPLAQLANRRPTQARTLSGGSPFRVGARISSRVWQRGRGQWLAQLLEQTGAGNANVWRHGVQSAAHGVKAPLGPSQLPSAADSGPCAARRWGRPNNRSPPKLLVGPTTATPLLPPKCCWQVPALSVEHQQLLHLLAGRNLWPISWLFSSSNFAWSEHYRQADNDLPQADQQHLLMAIHDQVNQPTHF</sequence>
<name>A0ABD2MG89_9BILA</name>
<comment type="caution">
    <text evidence="3">The sequence shown here is derived from an EMBL/GenBank/DDBJ whole genome shotgun (WGS) entry which is preliminary data.</text>
</comment>
<feature type="chain" id="PRO_5044870234" evidence="2">
    <location>
        <begin position="21"/>
        <end position="552"/>
    </location>
</feature>
<evidence type="ECO:0000313" key="4">
    <source>
        <dbReference type="Proteomes" id="UP001620626"/>
    </source>
</evidence>
<evidence type="ECO:0000256" key="2">
    <source>
        <dbReference type="SAM" id="SignalP"/>
    </source>
</evidence>
<keyword evidence="4" id="KW-1185">Reference proteome</keyword>
<dbReference type="EMBL" id="JBICBT010000016">
    <property type="protein sequence ID" value="KAL3125949.1"/>
    <property type="molecule type" value="Genomic_DNA"/>
</dbReference>
<protein>
    <submittedName>
        <fullName evidence="3">Uncharacterized protein</fullName>
    </submittedName>
</protein>
<feature type="compositionally biased region" description="Polar residues" evidence="1">
    <location>
        <begin position="50"/>
        <end position="59"/>
    </location>
</feature>
<evidence type="ECO:0000313" key="3">
    <source>
        <dbReference type="EMBL" id="KAL3125949.1"/>
    </source>
</evidence>
<proteinExistence type="predicted"/>
<reference evidence="3 4" key="1">
    <citation type="submission" date="2024-10" db="EMBL/GenBank/DDBJ databases">
        <authorList>
            <person name="Kim D."/>
        </authorList>
    </citation>
    <scope>NUCLEOTIDE SEQUENCE [LARGE SCALE GENOMIC DNA]</scope>
    <source>
        <strain evidence="3">BH-2024</strain>
    </source>
</reference>
<gene>
    <name evidence="3" type="ORF">niasHT_009478</name>
</gene>
<feature type="compositionally biased region" description="Polar residues" evidence="1">
    <location>
        <begin position="166"/>
        <end position="177"/>
    </location>
</feature>
<organism evidence="3 4">
    <name type="scientific">Heterodera trifolii</name>
    <dbReference type="NCBI Taxonomy" id="157864"/>
    <lineage>
        <taxon>Eukaryota</taxon>
        <taxon>Metazoa</taxon>
        <taxon>Ecdysozoa</taxon>
        <taxon>Nematoda</taxon>
        <taxon>Chromadorea</taxon>
        <taxon>Rhabditida</taxon>
        <taxon>Tylenchina</taxon>
        <taxon>Tylenchomorpha</taxon>
        <taxon>Tylenchoidea</taxon>
        <taxon>Heteroderidae</taxon>
        <taxon>Heteroderinae</taxon>
        <taxon>Heterodera</taxon>
    </lineage>
</organism>
<keyword evidence="2" id="KW-0732">Signal</keyword>
<evidence type="ECO:0000256" key="1">
    <source>
        <dbReference type="SAM" id="MobiDB-lite"/>
    </source>
</evidence>
<feature type="region of interest" description="Disordered" evidence="1">
    <location>
        <begin position="110"/>
        <end position="179"/>
    </location>
</feature>
<dbReference type="Proteomes" id="UP001620626">
    <property type="component" value="Unassembled WGS sequence"/>
</dbReference>
<feature type="region of interest" description="Disordered" evidence="1">
    <location>
        <begin position="441"/>
        <end position="467"/>
    </location>
</feature>